<keyword evidence="2" id="KW-1185">Reference proteome</keyword>
<dbReference type="EMBL" id="REGN01001117">
    <property type="protein sequence ID" value="RNA36858.1"/>
    <property type="molecule type" value="Genomic_DNA"/>
</dbReference>
<reference evidence="1 2" key="1">
    <citation type="journal article" date="2018" name="Sci. Rep.">
        <title>Genomic signatures of local adaptation to the degree of environmental predictability in rotifers.</title>
        <authorList>
            <person name="Franch-Gras L."/>
            <person name="Hahn C."/>
            <person name="Garcia-Roger E.M."/>
            <person name="Carmona M.J."/>
            <person name="Serra M."/>
            <person name="Gomez A."/>
        </authorList>
    </citation>
    <scope>NUCLEOTIDE SEQUENCE [LARGE SCALE GENOMIC DNA]</scope>
    <source>
        <strain evidence="1">HYR1</strain>
    </source>
</reference>
<sequence length="125" mass="15022">MCAISKKLALGIHFWKIIHHNVSTLPYNLSEHFGGYKVQYHVCLDEVKFLESIMTRNYLKSDKKLINLMQRHIENYMNFYLNDNLYTLWILNLSLNKHLKKMLHIKKNCHKPHHELKLGTNTRFN</sequence>
<evidence type="ECO:0000313" key="1">
    <source>
        <dbReference type="EMBL" id="RNA36858.1"/>
    </source>
</evidence>
<proteinExistence type="predicted"/>
<evidence type="ECO:0000313" key="2">
    <source>
        <dbReference type="Proteomes" id="UP000276133"/>
    </source>
</evidence>
<dbReference type="Proteomes" id="UP000276133">
    <property type="component" value="Unassembled WGS sequence"/>
</dbReference>
<protein>
    <submittedName>
        <fullName evidence="1">Uncharacterized protein</fullName>
    </submittedName>
</protein>
<name>A0A3M7SMV5_BRAPC</name>
<dbReference type="AlphaFoldDB" id="A0A3M7SMV5"/>
<comment type="caution">
    <text evidence="1">The sequence shown here is derived from an EMBL/GenBank/DDBJ whole genome shotgun (WGS) entry which is preliminary data.</text>
</comment>
<gene>
    <name evidence="1" type="ORF">BpHYR1_025935</name>
</gene>
<organism evidence="1 2">
    <name type="scientific">Brachionus plicatilis</name>
    <name type="common">Marine rotifer</name>
    <name type="synonym">Brachionus muelleri</name>
    <dbReference type="NCBI Taxonomy" id="10195"/>
    <lineage>
        <taxon>Eukaryota</taxon>
        <taxon>Metazoa</taxon>
        <taxon>Spiralia</taxon>
        <taxon>Gnathifera</taxon>
        <taxon>Rotifera</taxon>
        <taxon>Eurotatoria</taxon>
        <taxon>Monogononta</taxon>
        <taxon>Pseudotrocha</taxon>
        <taxon>Ploima</taxon>
        <taxon>Brachionidae</taxon>
        <taxon>Brachionus</taxon>
    </lineage>
</organism>
<accession>A0A3M7SMV5</accession>